<comment type="caution">
    <text evidence="2">The sequence shown here is derived from an EMBL/GenBank/DDBJ whole genome shotgun (WGS) entry which is preliminary data.</text>
</comment>
<dbReference type="RefSeq" id="WP_344829837.1">
    <property type="nucleotide sequence ID" value="NZ_BAAAUV010000008.1"/>
</dbReference>
<evidence type="ECO:0000256" key="1">
    <source>
        <dbReference type="SAM" id="SignalP"/>
    </source>
</evidence>
<evidence type="ECO:0000313" key="3">
    <source>
        <dbReference type="Proteomes" id="UP001501237"/>
    </source>
</evidence>
<evidence type="ECO:0000313" key="2">
    <source>
        <dbReference type="EMBL" id="GAA3216151.1"/>
    </source>
</evidence>
<protein>
    <recommendedName>
        <fullName evidence="4">Lipoprotein LpqN</fullName>
    </recommendedName>
</protein>
<proteinExistence type="predicted"/>
<feature type="signal peptide" evidence="1">
    <location>
        <begin position="1"/>
        <end position="22"/>
    </location>
</feature>
<keyword evidence="3" id="KW-1185">Reference proteome</keyword>
<gene>
    <name evidence="2" type="ORF">GCM10010468_38020</name>
</gene>
<feature type="chain" id="PRO_5046814854" description="Lipoprotein LpqN" evidence="1">
    <location>
        <begin position="23"/>
        <end position="222"/>
    </location>
</feature>
<accession>A0ABP6QBB3</accession>
<dbReference type="Proteomes" id="UP001501237">
    <property type="component" value="Unassembled WGS sequence"/>
</dbReference>
<sequence length="222" mass="24347">MPSARRALALALLSPLALTLSACGDPSYHYVKNSGDKTYFRVPAEWHEIDEKSLNSALNDTDPDSATAEVIDKITWSVAYDADAKPSAAHLLGLGSDQPFVYATVRRLTDPEQGTISLNHLRDLFLPVTETSRQTASDNGTGLRGFELLRDELLTPGHGVRGVRTTYNYSAALGGLQTFDLTAYASDDGHLYWMIVRCSAKCFKDRKSELDAIAESFTVRNT</sequence>
<evidence type="ECO:0008006" key="4">
    <source>
        <dbReference type="Google" id="ProtNLM"/>
    </source>
</evidence>
<dbReference type="PROSITE" id="PS51257">
    <property type="entry name" value="PROKAR_LIPOPROTEIN"/>
    <property type="match status" value="1"/>
</dbReference>
<dbReference type="EMBL" id="BAAAUV010000008">
    <property type="protein sequence ID" value="GAA3216151.1"/>
    <property type="molecule type" value="Genomic_DNA"/>
</dbReference>
<name>A0ABP6QBB3_9ACTN</name>
<organism evidence="2 3">
    <name type="scientific">Actinocorallia longicatena</name>
    <dbReference type="NCBI Taxonomy" id="111803"/>
    <lineage>
        <taxon>Bacteria</taxon>
        <taxon>Bacillati</taxon>
        <taxon>Actinomycetota</taxon>
        <taxon>Actinomycetes</taxon>
        <taxon>Streptosporangiales</taxon>
        <taxon>Thermomonosporaceae</taxon>
        <taxon>Actinocorallia</taxon>
    </lineage>
</organism>
<reference evidence="3" key="1">
    <citation type="journal article" date="2019" name="Int. J. Syst. Evol. Microbiol.">
        <title>The Global Catalogue of Microorganisms (GCM) 10K type strain sequencing project: providing services to taxonomists for standard genome sequencing and annotation.</title>
        <authorList>
            <consortium name="The Broad Institute Genomics Platform"/>
            <consortium name="The Broad Institute Genome Sequencing Center for Infectious Disease"/>
            <person name="Wu L."/>
            <person name="Ma J."/>
        </authorList>
    </citation>
    <scope>NUCLEOTIDE SEQUENCE [LARGE SCALE GENOMIC DNA]</scope>
    <source>
        <strain evidence="3">JCM 9377</strain>
    </source>
</reference>
<keyword evidence="1" id="KW-0732">Signal</keyword>